<dbReference type="PATRIC" id="fig|442562.3.peg.4241"/>
<name>A0A017HIT9_9RHOB</name>
<reference evidence="2 3" key="1">
    <citation type="submission" date="2013-02" db="EMBL/GenBank/DDBJ databases">
        <authorList>
            <person name="Fiebig A."/>
            <person name="Goeker M."/>
            <person name="Klenk H.-P.P."/>
        </authorList>
    </citation>
    <scope>NUCLEOTIDE SEQUENCE [LARGE SCALE GENOMIC DNA]</scope>
    <source>
        <strain evidence="2 3">DSM 19309</strain>
    </source>
</reference>
<proteinExistence type="predicted"/>
<dbReference type="InterPro" id="IPR000866">
    <property type="entry name" value="AhpC/TSA"/>
</dbReference>
<dbReference type="EMBL" id="AOSK01000120">
    <property type="protein sequence ID" value="EYD74250.1"/>
    <property type="molecule type" value="Genomic_DNA"/>
</dbReference>
<dbReference type="RefSeq" id="WP_037283808.1">
    <property type="nucleotide sequence ID" value="NZ_KK088626.1"/>
</dbReference>
<dbReference type="CDD" id="cd02969">
    <property type="entry name" value="PRX_like1"/>
    <property type="match status" value="1"/>
</dbReference>
<evidence type="ECO:0000313" key="3">
    <source>
        <dbReference type="Proteomes" id="UP000019666"/>
    </source>
</evidence>
<keyword evidence="3" id="KW-1185">Reference proteome</keyword>
<organism evidence="2 3">
    <name type="scientific">Rubellimicrobium mesophilum DSM 19309</name>
    <dbReference type="NCBI Taxonomy" id="442562"/>
    <lineage>
        <taxon>Bacteria</taxon>
        <taxon>Pseudomonadati</taxon>
        <taxon>Pseudomonadota</taxon>
        <taxon>Alphaproteobacteria</taxon>
        <taxon>Rhodobacterales</taxon>
        <taxon>Roseobacteraceae</taxon>
        <taxon>Rubellimicrobium</taxon>
    </lineage>
</organism>
<dbReference type="PANTHER" id="PTHR43640">
    <property type="entry name" value="OS07G0260300 PROTEIN"/>
    <property type="match status" value="1"/>
</dbReference>
<dbReference type="OrthoDB" id="9809746at2"/>
<accession>A0A017HIT9</accession>
<dbReference type="GO" id="GO:0016491">
    <property type="term" value="F:oxidoreductase activity"/>
    <property type="evidence" value="ECO:0007669"/>
    <property type="project" value="InterPro"/>
</dbReference>
<dbReference type="HOGENOM" id="CLU_076204_1_0_5"/>
<feature type="domain" description="Thioredoxin" evidence="1">
    <location>
        <begin position="9"/>
        <end position="164"/>
    </location>
</feature>
<evidence type="ECO:0000259" key="1">
    <source>
        <dbReference type="PROSITE" id="PS51352"/>
    </source>
</evidence>
<dbReference type="SUPFAM" id="SSF52833">
    <property type="entry name" value="Thioredoxin-like"/>
    <property type="match status" value="1"/>
</dbReference>
<dbReference type="InterPro" id="IPR013766">
    <property type="entry name" value="Thioredoxin_domain"/>
</dbReference>
<dbReference type="PROSITE" id="PS51352">
    <property type="entry name" value="THIOREDOXIN_2"/>
    <property type="match status" value="1"/>
</dbReference>
<dbReference type="Pfam" id="PF00578">
    <property type="entry name" value="AhpC-TSA"/>
    <property type="match status" value="1"/>
</dbReference>
<dbReference type="STRING" id="442562.Rumeso_04307"/>
<dbReference type="GO" id="GO:0016209">
    <property type="term" value="F:antioxidant activity"/>
    <property type="evidence" value="ECO:0007669"/>
    <property type="project" value="InterPro"/>
</dbReference>
<comment type="caution">
    <text evidence="2">The sequence shown here is derived from an EMBL/GenBank/DDBJ whole genome shotgun (WGS) entry which is preliminary data.</text>
</comment>
<dbReference type="InterPro" id="IPR047262">
    <property type="entry name" value="PRX-like1"/>
</dbReference>
<evidence type="ECO:0000313" key="2">
    <source>
        <dbReference type="EMBL" id="EYD74250.1"/>
    </source>
</evidence>
<dbReference type="InterPro" id="IPR036249">
    <property type="entry name" value="Thioredoxin-like_sf"/>
</dbReference>
<dbReference type="AlphaFoldDB" id="A0A017HIT9"/>
<protein>
    <submittedName>
        <fullName evidence="2">Alkyl hydroperoxide reductase and/or thiol-specific antioxidant family (AhpC/TSA) protein</fullName>
    </submittedName>
</protein>
<dbReference type="PANTHER" id="PTHR43640:SF1">
    <property type="entry name" value="THIOREDOXIN-DEPENDENT PEROXIREDOXIN"/>
    <property type="match status" value="1"/>
</dbReference>
<gene>
    <name evidence="2" type="ORF">Rumeso_04307</name>
</gene>
<sequence length="193" mass="20772">MPRTESNPVELGFQAPDFQLPDASGRLHGPGDHAGAPALLVAFISNRCPFVVGIREAFADFARRNAPRGLRVIAINANDAEAHSEETLERLGLEATAFGYDFPYVKDETQEVARAYGAACTPDLFLFDAAQHLVYHGQFDGFRPNNGVTPTGESLQAAVDALLAGEPPIDRQVPSIGCNIKWRPETQAAVAAE</sequence>
<dbReference type="Gene3D" id="3.40.30.10">
    <property type="entry name" value="Glutaredoxin"/>
    <property type="match status" value="1"/>
</dbReference>
<dbReference type="Proteomes" id="UP000019666">
    <property type="component" value="Unassembled WGS sequence"/>
</dbReference>